<keyword evidence="3" id="KW-1185">Reference proteome</keyword>
<name>A0AAF3FBC9_9BILA</name>
<dbReference type="SUPFAM" id="SSF47862">
    <property type="entry name" value="Saposin"/>
    <property type="match status" value="1"/>
</dbReference>
<dbReference type="Gene3D" id="1.10.225.10">
    <property type="entry name" value="Saposin-like"/>
    <property type="match status" value="1"/>
</dbReference>
<sequence>MEQLARVFVDLFVKRTSMRESGIGVVLAQKFTEPNTTIARDDGGYCCTGDLCNKKPLPSTAPTVAPTVSPCSMCQYVVNQAINHFRTGESKADVQQDLINDCQSLKRFYGDQAVTDCIQWVTDNLNVIYVDLKNDKTADQTCRDMQVC</sequence>
<feature type="domain" description="Saposin B-type" evidence="2">
    <location>
        <begin position="67"/>
        <end position="148"/>
    </location>
</feature>
<protein>
    <recommendedName>
        <fullName evidence="2">Saposin B-type domain-containing protein</fullName>
    </recommendedName>
</protein>
<accession>A0AAF3FBC9</accession>
<evidence type="ECO:0000313" key="3">
    <source>
        <dbReference type="Proteomes" id="UP000887575"/>
    </source>
</evidence>
<proteinExistence type="predicted"/>
<dbReference type="SMART" id="SM00741">
    <property type="entry name" value="SapB"/>
    <property type="match status" value="1"/>
</dbReference>
<evidence type="ECO:0000313" key="4">
    <source>
        <dbReference type="WBParaSite" id="MBELARI_LOCUS4216"/>
    </source>
</evidence>
<dbReference type="WBParaSite" id="MBELARI_LOCUS4216">
    <property type="protein sequence ID" value="MBELARI_LOCUS4216"/>
    <property type="gene ID" value="MBELARI_LOCUS4216"/>
</dbReference>
<keyword evidence="1" id="KW-1015">Disulfide bond</keyword>
<reference evidence="4" key="1">
    <citation type="submission" date="2024-02" db="UniProtKB">
        <authorList>
            <consortium name="WormBaseParasite"/>
        </authorList>
    </citation>
    <scope>IDENTIFICATION</scope>
</reference>
<evidence type="ECO:0000259" key="2">
    <source>
        <dbReference type="PROSITE" id="PS50015"/>
    </source>
</evidence>
<dbReference type="InterPro" id="IPR011001">
    <property type="entry name" value="Saposin-like"/>
</dbReference>
<dbReference type="Proteomes" id="UP000887575">
    <property type="component" value="Unassembled WGS sequence"/>
</dbReference>
<dbReference type="PROSITE" id="PS50015">
    <property type="entry name" value="SAP_B"/>
    <property type="match status" value="1"/>
</dbReference>
<dbReference type="AlphaFoldDB" id="A0AAF3FBC9"/>
<evidence type="ECO:0000256" key="1">
    <source>
        <dbReference type="ARBA" id="ARBA00023157"/>
    </source>
</evidence>
<organism evidence="3 4">
    <name type="scientific">Mesorhabditis belari</name>
    <dbReference type="NCBI Taxonomy" id="2138241"/>
    <lineage>
        <taxon>Eukaryota</taxon>
        <taxon>Metazoa</taxon>
        <taxon>Ecdysozoa</taxon>
        <taxon>Nematoda</taxon>
        <taxon>Chromadorea</taxon>
        <taxon>Rhabditida</taxon>
        <taxon>Rhabditina</taxon>
        <taxon>Rhabditomorpha</taxon>
        <taxon>Rhabditoidea</taxon>
        <taxon>Rhabditidae</taxon>
        <taxon>Mesorhabditinae</taxon>
        <taxon>Mesorhabditis</taxon>
    </lineage>
</organism>
<dbReference type="InterPro" id="IPR008139">
    <property type="entry name" value="SaposinB_dom"/>
</dbReference>